<evidence type="ECO:0000259" key="3">
    <source>
        <dbReference type="PROSITE" id="PS50853"/>
    </source>
</evidence>
<organism evidence="6 7">
    <name type="scientific">Cohnella candidum</name>
    <dbReference type="NCBI Taxonomy" id="2674991"/>
    <lineage>
        <taxon>Bacteria</taxon>
        <taxon>Bacillati</taxon>
        <taxon>Bacillota</taxon>
        <taxon>Bacilli</taxon>
        <taxon>Bacillales</taxon>
        <taxon>Paenibacillaceae</taxon>
        <taxon>Cohnella</taxon>
    </lineage>
</organism>
<dbReference type="InterPro" id="IPR041342">
    <property type="entry name" value="CBM35"/>
</dbReference>
<feature type="domain" description="SLH" evidence="5">
    <location>
        <begin position="2479"/>
        <end position="2538"/>
    </location>
</feature>
<reference evidence="6 7" key="1">
    <citation type="submission" date="2018-10" db="EMBL/GenBank/DDBJ databases">
        <title>Genome Sequence of Cohnella sp.</title>
        <authorList>
            <person name="Srinivasan S."/>
            <person name="Kim M.K."/>
        </authorList>
    </citation>
    <scope>NUCLEOTIDE SEQUENCE [LARGE SCALE GENOMIC DNA]</scope>
    <source>
        <strain evidence="6 7">18JY8-7</strain>
    </source>
</reference>
<evidence type="ECO:0000256" key="1">
    <source>
        <dbReference type="SAM" id="MobiDB-lite"/>
    </source>
</evidence>
<evidence type="ECO:0000259" key="5">
    <source>
        <dbReference type="PROSITE" id="PS51272"/>
    </source>
</evidence>
<dbReference type="PROSITE" id="PS51175">
    <property type="entry name" value="CBM6"/>
    <property type="match status" value="3"/>
</dbReference>
<dbReference type="SUPFAM" id="SSF49785">
    <property type="entry name" value="Galactose-binding domain-like"/>
    <property type="match status" value="7"/>
</dbReference>
<dbReference type="Pfam" id="PF18099">
    <property type="entry name" value="CBM_35_2"/>
    <property type="match status" value="1"/>
</dbReference>
<feature type="compositionally biased region" description="Low complexity" evidence="1">
    <location>
        <begin position="2101"/>
        <end position="2110"/>
    </location>
</feature>
<dbReference type="InterPro" id="IPR001119">
    <property type="entry name" value="SLH_dom"/>
</dbReference>
<feature type="domain" description="CBM6" evidence="4">
    <location>
        <begin position="510"/>
        <end position="632"/>
    </location>
</feature>
<accession>A0A3G3K0R2</accession>
<feature type="domain" description="Fibronectin type-III" evidence="3">
    <location>
        <begin position="2102"/>
        <end position="2189"/>
    </location>
</feature>
<dbReference type="Pfam" id="PF00395">
    <property type="entry name" value="SLH"/>
    <property type="match status" value="3"/>
</dbReference>
<dbReference type="PROSITE" id="PS51272">
    <property type="entry name" value="SLH"/>
    <property type="match status" value="3"/>
</dbReference>
<dbReference type="EMBL" id="CP033433">
    <property type="protein sequence ID" value="AYQ73721.1"/>
    <property type="molecule type" value="Genomic_DNA"/>
</dbReference>
<dbReference type="InterPro" id="IPR003961">
    <property type="entry name" value="FN3_dom"/>
</dbReference>
<dbReference type="InterPro" id="IPR013783">
    <property type="entry name" value="Ig-like_fold"/>
</dbReference>
<evidence type="ECO:0000259" key="4">
    <source>
        <dbReference type="PROSITE" id="PS51175"/>
    </source>
</evidence>
<feature type="domain" description="CBM6" evidence="4">
    <location>
        <begin position="1751"/>
        <end position="1870"/>
    </location>
</feature>
<dbReference type="Pfam" id="PF00041">
    <property type="entry name" value="fn3"/>
    <property type="match status" value="1"/>
</dbReference>
<evidence type="ECO:0000256" key="2">
    <source>
        <dbReference type="SAM" id="SignalP"/>
    </source>
</evidence>
<feature type="chain" id="PRO_5039517185" description="Carbohydrate-binding protein" evidence="2">
    <location>
        <begin position="21"/>
        <end position="2597"/>
    </location>
</feature>
<gene>
    <name evidence="6" type="ORF">EAV92_14715</name>
</gene>
<dbReference type="PROSITE" id="PS50853">
    <property type="entry name" value="FN3"/>
    <property type="match status" value="1"/>
</dbReference>
<dbReference type="Proteomes" id="UP000269097">
    <property type="component" value="Chromosome"/>
</dbReference>
<evidence type="ECO:0008006" key="8">
    <source>
        <dbReference type="Google" id="ProtNLM"/>
    </source>
</evidence>
<feature type="region of interest" description="Disordered" evidence="1">
    <location>
        <begin position="2185"/>
        <end position="2208"/>
    </location>
</feature>
<name>A0A3G3K0R2_9BACL</name>
<dbReference type="GO" id="GO:0030246">
    <property type="term" value="F:carbohydrate binding"/>
    <property type="evidence" value="ECO:0007669"/>
    <property type="project" value="InterPro"/>
</dbReference>
<feature type="domain" description="SLH" evidence="5">
    <location>
        <begin position="2543"/>
        <end position="2597"/>
    </location>
</feature>
<evidence type="ECO:0000313" key="6">
    <source>
        <dbReference type="EMBL" id="AYQ73721.1"/>
    </source>
</evidence>
<dbReference type="Gene3D" id="2.60.40.10">
    <property type="entry name" value="Immunoglobulins"/>
    <property type="match status" value="1"/>
</dbReference>
<feature type="compositionally biased region" description="Low complexity" evidence="1">
    <location>
        <begin position="2192"/>
        <end position="2202"/>
    </location>
</feature>
<dbReference type="InterPro" id="IPR008979">
    <property type="entry name" value="Galactose-bd-like_sf"/>
</dbReference>
<dbReference type="SUPFAM" id="SSF49265">
    <property type="entry name" value="Fibronectin type III"/>
    <property type="match status" value="1"/>
</dbReference>
<dbReference type="InterPro" id="IPR005084">
    <property type="entry name" value="CBM6"/>
</dbReference>
<dbReference type="Gene3D" id="2.60.120.260">
    <property type="entry name" value="Galactose-binding domain-like"/>
    <property type="match status" value="12"/>
</dbReference>
<dbReference type="SMART" id="SM00060">
    <property type="entry name" value="FN3"/>
    <property type="match status" value="1"/>
</dbReference>
<sequence>MHRKVSGFLLAFFLLSSSLAGVIGTATGVSAAVPVITGEVTPYDDSFVDLYANPDGAISGSTYIFYPDVNFRERIAFDFKRMKEVSHVNAIGFYNIVHMSVADRNALFEELERNRQKAIIRIETYDANTFDWDYNDDNHTDAKQVIAHYNTDDSVHGYTALLDYLVTHDRLKDVAYFAVNMPVDDGAVADHFKNGTYADGRANPDWSTSQVNYADDLIHRLRDILGGPEQAKLYLSVFYGWDFAYNTPSYANIEHKADGYFFNNYSYPVGNPPDETAPASVLINAPRLQQGMDRFMTQYPTEPKIIEYGFHTMAFNEGKPNNQTAGLVRTVQAKQMALKATTAFYRDGKTGGQSFNVRGTLYFAQNLYKEEGTPLSVSDWTLDYPNTGTVEAEDPQQTLQLQNGEQIDSAYSEDSAASGGRMVELAQEGMAVEFFNVNAGNALNVRYQADSATTLSLYVNGLLRKKVAFPAAADWTELYIPVNTPLLGSVKLLRDAGDGAVKVDSMFVHTNYEAEVGTDTNGVSYTDTAASNGQGVTLPADQGSYVAFPAGGVKAGTQLHIRYASASDAQLGLYVNGKLVRNVSFESTNAMTGEGSYVTAVVPVSMPAGAELRLQRDVAAAGDLNIDYVQVSGQYEAEYASGLYNGAQGQTNVQASGNGVATNFDTVGASAVFSGVQSGKQLRIRYSGTQDASMTVYMGGKAFDAVFPSTGSSDTFKDIYINEAIPNDATIVIQRNGNNNAAGLQLDAVSSIDWYEAESGVMSGGAAVQNGADASGGAEAVVGSQGAALEIGNAAAGSQLQVRYTAASDAQLSLYVNDRKLTRISFPATASGAYGISTVNVDIPAGAKLKLQYDSGDSAVTLDSFTVIEKNEAETANLIGGTVTYADAAASGGMGADVGQTGDGVEFANVKAGNKLLIRYAADGAGKLALYVNGAEKTDVVFPSIGKWKGQYNTRVVDADIPSGATVKLAYENGGSRVRIDNMDVTGIQEAENFFAKSDDVSLVNDTGASGGVGMGGFGNDGGFISFLNKNGASSLVVRYKSDAAAELTVYAKYRDDVDDASVYRTDELGVLKLPATGGVYRTAALNAYIRDGMQIIVRKEAANAADASLVIDYASFSDKLEAEAAVLGGSAEAHDEGANSTASNGRQVIATGETGASVEFDHVKAANRLAIGYTAENAGQYSLYIAKPGEPYAFSQKVTFDPTGSWSGPFAERIVDVDIPFGSKIKLQNDGAGDTPVHFDYIKLTGVYEAENGNFFGNSRTWYHAVEEPNGQSGNYWAWAFADIGDGVEIPSVRGGNQVFVRYSEGENPNTNGQLGLILNGNYVQDIVMPYTGSWGNYKIAGAELPVADGSVLKLQNTKQTDHTAPIDYIEVRDKQREAENANRYGSAAIAADAGAGYGLAVGGLETDGSAVEFPGMNAGGSLAIRYKSDSEGTLSLYVNEMKKQTVAFPAAADGQYGVVTVNAEIPKGATVKLKRDSGDTWNGTAFLDSIQALGTYAADQTYEAENGILDGADVAADENLSGGWKVGPIGDGGSVEFKDLSVGRAVLIRYATTDASAKQLKLYVNGQPNQTVSLPATEGGAFATVEAKVHIPKGASVTLKNEGFAEGAELDYIRVSGKYEAEYAGMNGQSDDGHKPMAIQDAAASNGQAAAHLWAPDNGTGSFVFPGVEAGTSLKIAYASGDANTRKLSLYINGTKQRSVEFPAYENGGWDGHYNVITVPVTIPEGAEVKLQKDQGDSEVNIDYIEVQGLYEAEDASLLGSAYVSADAGGNRGLAVGGINTPASGVDFRNVIAGNTVTIRYASQDAGTLYLYAGGAKKKISFPSTGGFTGQYATVSVPVQIGNGEALKLVFEANPGENPVSLDNVSIYTDNGQTVENGMEITSTAAGQALLVKYTSTTDGLMSLYVDGQFKQKVTFPNTNGNSGAKEFKLSIPSGVSVKLQDDGDPDVAVNLVDMLVSDKYEAEYSNLFGVDADGHYTSAFNDGPASNGEAVHFIWGEGSYLEFPNTAAGNRVVVGYSSGEAGRHLSLYVNGNKKADIPFGNTGGWTGNYQEVTVPVDIPAGATVKIQRDPGDSDVIIDYLKIKTEGTDPGPDPEPDTEAPTAPFVSSSDVTASSVVLTWTASTDNAGVSGYDVYQGATKIAAVTGTQYTVTGLRAGTAYTFKVSAKDAAGNVSAASNTVEVTTGAGSGQNQTPNTTPTQPEKPVPIEGKVALKPVLKDGTATAAIDAATVEKAISQAAADASGVKTIQLAVEASQEAKEYRMELPTGIFESGKTDLRLEVVTPAGTVFMTTEMFGTLDLHGHEHVGLTMAPADISRLDPITKSRIGNRPVIDLQATVDGNPVAWSNPNAPVMVRLAYTPTAQELANPDQITVWYIDGQGALHAVPSGKFDAATGEVTFRTTHFSQYAVAYQAVSFTDIAKFAWAQQAIRLVSAKGIMEGSSSGKFNPAANITRAEFVDALIKTLNLAADTSSDVSFADVERNAPYSASIAVAKKLGIAYGDGNGRFKPNASITREEMAALTVRALIVANGFPTQGTLKDLASFKDAAAVSGYAVESMASLAKAGILKGSGGKIDPKGHLTRAQAAVVMYNLYSK</sequence>
<feature type="signal peptide" evidence="2">
    <location>
        <begin position="1"/>
        <end position="20"/>
    </location>
</feature>
<dbReference type="CDD" id="cd00063">
    <property type="entry name" value="FN3"/>
    <property type="match status" value="1"/>
</dbReference>
<dbReference type="InterPro" id="IPR036116">
    <property type="entry name" value="FN3_sf"/>
</dbReference>
<proteinExistence type="predicted"/>
<evidence type="ECO:0000313" key="7">
    <source>
        <dbReference type="Proteomes" id="UP000269097"/>
    </source>
</evidence>
<keyword evidence="2" id="KW-0732">Signal</keyword>
<dbReference type="CDD" id="cd02795">
    <property type="entry name" value="CBM6-CBM35-CBM36_like"/>
    <property type="match status" value="1"/>
</dbReference>
<keyword evidence="7" id="KW-1185">Reference proteome</keyword>
<dbReference type="KEGG" id="coh:EAV92_14715"/>
<dbReference type="RefSeq" id="WP_123041805.1">
    <property type="nucleotide sequence ID" value="NZ_CP033433.1"/>
</dbReference>
<feature type="domain" description="CBM6" evidence="4">
    <location>
        <begin position="1961"/>
        <end position="2086"/>
    </location>
</feature>
<feature type="domain" description="SLH" evidence="5">
    <location>
        <begin position="2414"/>
        <end position="2477"/>
    </location>
</feature>
<protein>
    <recommendedName>
        <fullName evidence="8">Carbohydrate-binding protein</fullName>
    </recommendedName>
</protein>
<feature type="region of interest" description="Disordered" evidence="1">
    <location>
        <begin position="2087"/>
        <end position="2110"/>
    </location>
</feature>